<evidence type="ECO:0000313" key="1">
    <source>
        <dbReference type="EMBL" id="TCW00261.1"/>
    </source>
</evidence>
<protein>
    <submittedName>
        <fullName evidence="1">YejG-like protein</fullName>
    </submittedName>
</protein>
<dbReference type="InterPro" id="IPR020489">
    <property type="entry name" value="Uncharacterised_YejG"/>
</dbReference>
<dbReference type="Pfam" id="PF13989">
    <property type="entry name" value="YejG"/>
    <property type="match status" value="1"/>
</dbReference>
<evidence type="ECO:0000313" key="2">
    <source>
        <dbReference type="Proteomes" id="UP000295719"/>
    </source>
</evidence>
<dbReference type="AlphaFoldDB" id="A0A4R3Z7R4"/>
<reference evidence="1 2" key="1">
    <citation type="submission" date="2019-03" db="EMBL/GenBank/DDBJ databases">
        <title>Genomic Encyclopedia of Type Strains, Phase IV (KMG-IV): sequencing the most valuable type-strain genomes for metagenomic binning, comparative biology and taxonomic classification.</title>
        <authorList>
            <person name="Goeker M."/>
        </authorList>
    </citation>
    <scope>NUCLEOTIDE SEQUENCE [LARGE SCALE GENOMIC DNA]</scope>
    <source>
        <strain evidence="1 2">DSM 19580</strain>
    </source>
</reference>
<dbReference type="EMBL" id="SMCR01000001">
    <property type="protein sequence ID" value="TCW00261.1"/>
    <property type="molecule type" value="Genomic_DNA"/>
</dbReference>
<accession>A0A4R3Z7R4</accession>
<name>A0A4R3Z7R4_9GAMM</name>
<gene>
    <name evidence="1" type="ORF">EDC52_101609</name>
</gene>
<comment type="caution">
    <text evidence="1">The sequence shown here is derived from an EMBL/GenBank/DDBJ whole genome shotgun (WGS) entry which is preliminary data.</text>
</comment>
<dbReference type="NCBIfam" id="NF008811">
    <property type="entry name" value="PRK11835.1"/>
    <property type="match status" value="1"/>
</dbReference>
<dbReference type="Proteomes" id="UP000295719">
    <property type="component" value="Unassembled WGS sequence"/>
</dbReference>
<organism evidence="1 2">
    <name type="scientific">Biostraticola tofi</name>
    <dbReference type="NCBI Taxonomy" id="466109"/>
    <lineage>
        <taxon>Bacteria</taxon>
        <taxon>Pseudomonadati</taxon>
        <taxon>Pseudomonadota</taxon>
        <taxon>Gammaproteobacteria</taxon>
        <taxon>Enterobacterales</taxon>
        <taxon>Bruguierivoracaceae</taxon>
        <taxon>Biostraticola</taxon>
    </lineage>
</organism>
<keyword evidence="2" id="KW-1185">Reference proteome</keyword>
<sequence>MTVTSVRLSVVHRLPQHYRWLDGFNGVKVEPLAATALNDENDLVGLTLLSHDGESAWQVMRELASSLADIQVPCSVVEIEGQPCLFLERDDECTTLCRLKNIGVAIAEPALAPHIA</sequence>
<proteinExistence type="predicted"/>